<evidence type="ECO:0000256" key="4">
    <source>
        <dbReference type="ARBA" id="ARBA00022692"/>
    </source>
</evidence>
<gene>
    <name evidence="8" type="ORF">S01H1_72093</name>
</gene>
<evidence type="ECO:0000256" key="5">
    <source>
        <dbReference type="ARBA" id="ARBA00022989"/>
    </source>
</evidence>
<reference evidence="8" key="1">
    <citation type="journal article" date="2014" name="Front. Microbiol.">
        <title>High frequency of phylogenetically diverse reductive dehalogenase-homologous genes in deep subseafloor sedimentary metagenomes.</title>
        <authorList>
            <person name="Kawai M."/>
            <person name="Futagami T."/>
            <person name="Toyoda A."/>
            <person name="Takaki Y."/>
            <person name="Nishi S."/>
            <person name="Hori S."/>
            <person name="Arai W."/>
            <person name="Tsubouchi T."/>
            <person name="Morono Y."/>
            <person name="Uchiyama I."/>
            <person name="Ito T."/>
            <person name="Fujiyama A."/>
            <person name="Inagaki F."/>
            <person name="Takami H."/>
        </authorList>
    </citation>
    <scope>NUCLEOTIDE SEQUENCE</scope>
    <source>
        <strain evidence="8">Expedition CK06-06</strain>
    </source>
</reference>
<comment type="caution">
    <text evidence="8">The sequence shown here is derived from an EMBL/GenBank/DDBJ whole genome shotgun (WGS) entry which is preliminary data.</text>
</comment>
<sequence length="244" mass="25710">LILFVFCFALGIVAVMAGIGGGVLYVPLVASFFPFHIDFVRATGLLMALSGALAAGPGLLKRGLTNLRLVLPCALFASLGSLAGAVVGLRMDPRHVQLALGLCILAIVAIMLLSRNVEFPRVARSDRLSTWLGLRGAYHEASSGQTVQWRIHRTPVGLLLFIGVGFLAGMFGLGAGWANLPVLNLVLGVPLKMAVGSSVFMLSITDTTAAWVYMKSGCWMPVMAIPSIAGLMLGTSIGVKFLSR</sequence>
<dbReference type="Pfam" id="PF01925">
    <property type="entry name" value="TauE"/>
    <property type="match status" value="1"/>
</dbReference>
<dbReference type="AlphaFoldDB" id="X0XA99"/>
<feature type="transmembrane region" description="Helical" evidence="7">
    <location>
        <begin position="183"/>
        <end position="205"/>
    </location>
</feature>
<feature type="non-terminal residue" evidence="8">
    <location>
        <position position="244"/>
    </location>
</feature>
<feature type="transmembrane region" description="Helical" evidence="7">
    <location>
        <begin position="95"/>
        <end position="114"/>
    </location>
</feature>
<feature type="non-terminal residue" evidence="8">
    <location>
        <position position="1"/>
    </location>
</feature>
<name>X0XA99_9ZZZZ</name>
<comment type="subcellular location">
    <subcellularLocation>
        <location evidence="1">Cell membrane</location>
        <topology evidence="1">Multi-pass membrane protein</topology>
    </subcellularLocation>
</comment>
<evidence type="ECO:0000256" key="1">
    <source>
        <dbReference type="ARBA" id="ARBA00004651"/>
    </source>
</evidence>
<protein>
    <recommendedName>
        <fullName evidence="9">Membrane transporter protein</fullName>
    </recommendedName>
</protein>
<organism evidence="8">
    <name type="scientific">marine sediment metagenome</name>
    <dbReference type="NCBI Taxonomy" id="412755"/>
    <lineage>
        <taxon>unclassified sequences</taxon>
        <taxon>metagenomes</taxon>
        <taxon>ecological metagenomes</taxon>
    </lineage>
</organism>
<evidence type="ECO:0000256" key="3">
    <source>
        <dbReference type="ARBA" id="ARBA00022475"/>
    </source>
</evidence>
<keyword evidence="4 7" id="KW-0812">Transmembrane</keyword>
<evidence type="ECO:0000313" key="8">
    <source>
        <dbReference type="EMBL" id="GAG32347.1"/>
    </source>
</evidence>
<dbReference type="PANTHER" id="PTHR30269:SF23">
    <property type="entry name" value="MEMBRANE TRANSPORTER PROTEIN YDHB-RELATED"/>
    <property type="match status" value="1"/>
</dbReference>
<accession>X0XA99</accession>
<feature type="transmembrane region" description="Helical" evidence="7">
    <location>
        <begin position="69"/>
        <end position="89"/>
    </location>
</feature>
<keyword evidence="5 7" id="KW-1133">Transmembrane helix</keyword>
<evidence type="ECO:0000256" key="6">
    <source>
        <dbReference type="ARBA" id="ARBA00023136"/>
    </source>
</evidence>
<dbReference type="GO" id="GO:0005886">
    <property type="term" value="C:plasma membrane"/>
    <property type="evidence" value="ECO:0007669"/>
    <property type="project" value="UniProtKB-SubCell"/>
</dbReference>
<feature type="transmembrane region" description="Helical" evidence="7">
    <location>
        <begin position="156"/>
        <end position="177"/>
    </location>
</feature>
<keyword evidence="2" id="KW-0813">Transport</keyword>
<dbReference type="PANTHER" id="PTHR30269">
    <property type="entry name" value="TRANSMEMBRANE PROTEIN YFCA"/>
    <property type="match status" value="1"/>
</dbReference>
<dbReference type="InterPro" id="IPR002781">
    <property type="entry name" value="TM_pro_TauE-like"/>
</dbReference>
<feature type="transmembrane region" description="Helical" evidence="7">
    <location>
        <begin position="217"/>
        <end position="239"/>
    </location>
</feature>
<dbReference type="InterPro" id="IPR052017">
    <property type="entry name" value="TSUP"/>
</dbReference>
<proteinExistence type="predicted"/>
<evidence type="ECO:0000256" key="2">
    <source>
        <dbReference type="ARBA" id="ARBA00022448"/>
    </source>
</evidence>
<feature type="transmembrane region" description="Helical" evidence="7">
    <location>
        <begin position="39"/>
        <end position="60"/>
    </location>
</feature>
<keyword evidence="3" id="KW-1003">Cell membrane</keyword>
<keyword evidence="6 7" id="KW-0472">Membrane</keyword>
<evidence type="ECO:0008006" key="9">
    <source>
        <dbReference type="Google" id="ProtNLM"/>
    </source>
</evidence>
<feature type="transmembrane region" description="Helical" evidence="7">
    <location>
        <begin position="7"/>
        <end position="33"/>
    </location>
</feature>
<evidence type="ECO:0000256" key="7">
    <source>
        <dbReference type="SAM" id="Phobius"/>
    </source>
</evidence>
<dbReference type="EMBL" id="BARS01048052">
    <property type="protein sequence ID" value="GAG32347.1"/>
    <property type="molecule type" value="Genomic_DNA"/>
</dbReference>